<dbReference type="RefSeq" id="WP_012700855.1">
    <property type="nucleotide sequence ID" value="NC_012560.1"/>
</dbReference>
<sequence>MIPPFDELRDYLAHIRIVHHIHGRIRLKLVSGYESLAGRGRQARRFQSILDRTPGIHAVRVNPLARSCSVEYDPRVIPAEAWGDFLAGVDSPAAAALEQLLREIHGEIRHEEL</sequence>
<name>C1DGE6_AZOVD</name>
<evidence type="ECO:0000313" key="2">
    <source>
        <dbReference type="Proteomes" id="UP000002424"/>
    </source>
</evidence>
<organism evidence="1 2">
    <name type="scientific">Azotobacter vinelandii (strain DJ / ATCC BAA-1303)</name>
    <dbReference type="NCBI Taxonomy" id="322710"/>
    <lineage>
        <taxon>Bacteria</taxon>
        <taxon>Pseudomonadati</taxon>
        <taxon>Pseudomonadota</taxon>
        <taxon>Gammaproteobacteria</taxon>
        <taxon>Pseudomonadales</taxon>
        <taxon>Pseudomonadaceae</taxon>
        <taxon>Azotobacter</taxon>
    </lineage>
</organism>
<dbReference type="Proteomes" id="UP000002424">
    <property type="component" value="Chromosome"/>
</dbReference>
<dbReference type="HOGENOM" id="CLU_145976_1_0_6"/>
<dbReference type="STRING" id="322710.Avin_22660"/>
<dbReference type="AlphaFoldDB" id="C1DGE6"/>
<dbReference type="OrthoDB" id="9131875at2"/>
<evidence type="ECO:0008006" key="3">
    <source>
        <dbReference type="Google" id="ProtNLM"/>
    </source>
</evidence>
<accession>C1DGE6</accession>
<dbReference type="GeneID" id="88185459"/>
<dbReference type="KEGG" id="avn:Avin_22660"/>
<reference evidence="1 2" key="1">
    <citation type="journal article" date="2009" name="J. Bacteriol.">
        <title>Genome sequence of Azotobacter vinelandii, an obligate aerobe specialized to support diverse anaerobic metabolic processes.</title>
        <authorList>
            <person name="Setubal J.C."/>
            <person name="dos Santos P."/>
            <person name="Goldman B.S."/>
            <person name="Ertesvag H."/>
            <person name="Espin G."/>
            <person name="Rubio L.M."/>
            <person name="Valla S."/>
            <person name="Almeida N.F."/>
            <person name="Balasubramanian D."/>
            <person name="Cromes L."/>
            <person name="Curatti L."/>
            <person name="Du Z."/>
            <person name="Godsy E."/>
            <person name="Goodner B."/>
            <person name="Hellner-Burris K."/>
            <person name="Hernandez J.A."/>
            <person name="Houmiel K."/>
            <person name="Imperial J."/>
            <person name="Kennedy C."/>
            <person name="Larson T.J."/>
            <person name="Latreille P."/>
            <person name="Ligon L.S."/>
            <person name="Lu J."/>
            <person name="Maerk M."/>
            <person name="Miller N.M."/>
            <person name="Norton S."/>
            <person name="O'Carroll I.P."/>
            <person name="Paulsen I."/>
            <person name="Raulfs E.C."/>
            <person name="Roemer R."/>
            <person name="Rosser J."/>
            <person name="Segura D."/>
            <person name="Slater S."/>
            <person name="Stricklin S.L."/>
            <person name="Studholme D.J."/>
            <person name="Sun J."/>
            <person name="Viana C.J."/>
            <person name="Wallin E."/>
            <person name="Wang B."/>
            <person name="Wheeler C."/>
            <person name="Zhu H."/>
            <person name="Dean D.R."/>
            <person name="Dixon R."/>
            <person name="Wood D."/>
        </authorList>
    </citation>
    <scope>NUCLEOTIDE SEQUENCE [LARGE SCALE GENOMIC DNA]</scope>
    <source>
        <strain evidence="2">DJ / ATCC BAA-1303</strain>
    </source>
</reference>
<dbReference type="eggNOG" id="ENOG5032ZNP">
    <property type="taxonomic scope" value="Bacteria"/>
</dbReference>
<dbReference type="InterPro" id="IPR006121">
    <property type="entry name" value="HMA_dom"/>
</dbReference>
<proteinExistence type="predicted"/>
<keyword evidence="2" id="KW-1185">Reference proteome</keyword>
<dbReference type="EMBL" id="CP001157">
    <property type="protein sequence ID" value="ACO78457.1"/>
    <property type="molecule type" value="Genomic_DNA"/>
</dbReference>
<evidence type="ECO:0000313" key="1">
    <source>
        <dbReference type="EMBL" id="ACO78457.1"/>
    </source>
</evidence>
<dbReference type="EnsemblBacteria" id="ACO78457">
    <property type="protein sequence ID" value="ACO78457"/>
    <property type="gene ID" value="Avin_22660"/>
</dbReference>
<dbReference type="GO" id="GO:0046872">
    <property type="term" value="F:metal ion binding"/>
    <property type="evidence" value="ECO:0007669"/>
    <property type="project" value="InterPro"/>
</dbReference>
<dbReference type="Gene3D" id="3.30.70.100">
    <property type="match status" value="1"/>
</dbReference>
<dbReference type="CDD" id="cd00371">
    <property type="entry name" value="HMA"/>
    <property type="match status" value="1"/>
</dbReference>
<gene>
    <name evidence="1" type="ordered locus">Avin_22660</name>
</gene>
<protein>
    <recommendedName>
        <fullName evidence="3">Cation transporter</fullName>
    </recommendedName>
</protein>